<keyword evidence="1" id="KW-0472">Membrane</keyword>
<feature type="transmembrane region" description="Helical" evidence="1">
    <location>
        <begin position="155"/>
        <end position="171"/>
    </location>
</feature>
<evidence type="ECO:0000259" key="2">
    <source>
        <dbReference type="Pfam" id="PF01757"/>
    </source>
</evidence>
<protein>
    <recommendedName>
        <fullName evidence="6">Acyltransferase</fullName>
    </recommendedName>
</protein>
<feature type="transmembrane region" description="Helical" evidence="1">
    <location>
        <begin position="333"/>
        <end position="351"/>
    </location>
</feature>
<dbReference type="PANTHER" id="PTHR23028:SF53">
    <property type="entry name" value="ACYL_TRANSF_3 DOMAIN-CONTAINING PROTEIN"/>
    <property type="match status" value="1"/>
</dbReference>
<evidence type="ECO:0000256" key="1">
    <source>
        <dbReference type="SAM" id="Phobius"/>
    </source>
</evidence>
<dbReference type="PANTHER" id="PTHR23028">
    <property type="entry name" value="ACETYLTRANSFERASE"/>
    <property type="match status" value="1"/>
</dbReference>
<feature type="transmembrane region" description="Helical" evidence="1">
    <location>
        <begin position="12"/>
        <end position="32"/>
    </location>
</feature>
<accession>A0A2G1QQU0</accession>
<dbReference type="GO" id="GO:0016747">
    <property type="term" value="F:acyltransferase activity, transferring groups other than amino-acyl groups"/>
    <property type="evidence" value="ECO:0007669"/>
    <property type="project" value="InterPro"/>
</dbReference>
<dbReference type="OrthoDB" id="9796461at2"/>
<evidence type="ECO:0000259" key="3">
    <source>
        <dbReference type="Pfam" id="PF19040"/>
    </source>
</evidence>
<dbReference type="GO" id="GO:0016020">
    <property type="term" value="C:membrane"/>
    <property type="evidence" value="ECO:0007669"/>
    <property type="project" value="TreeGrafter"/>
</dbReference>
<feature type="transmembrane region" description="Helical" evidence="1">
    <location>
        <begin position="296"/>
        <end position="313"/>
    </location>
</feature>
<dbReference type="InterPro" id="IPR050879">
    <property type="entry name" value="Acyltransferase_3"/>
</dbReference>
<feature type="transmembrane region" description="Helical" evidence="1">
    <location>
        <begin position="212"/>
        <end position="231"/>
    </location>
</feature>
<feature type="domain" description="SGNH" evidence="3">
    <location>
        <begin position="417"/>
        <end position="638"/>
    </location>
</feature>
<dbReference type="Proteomes" id="UP000221168">
    <property type="component" value="Unassembled WGS sequence"/>
</dbReference>
<evidence type="ECO:0000313" key="4">
    <source>
        <dbReference type="EMBL" id="PHP67588.1"/>
    </source>
</evidence>
<feature type="transmembrane region" description="Helical" evidence="1">
    <location>
        <begin position="238"/>
        <end position="257"/>
    </location>
</feature>
<name>A0A2G1QQU0_9HYPH</name>
<keyword evidence="5" id="KW-1185">Reference proteome</keyword>
<feature type="transmembrane region" description="Helical" evidence="1">
    <location>
        <begin position="263"/>
        <end position="284"/>
    </location>
</feature>
<dbReference type="EMBL" id="PDVP01000003">
    <property type="protein sequence ID" value="PHP67588.1"/>
    <property type="molecule type" value="Genomic_DNA"/>
</dbReference>
<dbReference type="Pfam" id="PF01757">
    <property type="entry name" value="Acyl_transf_3"/>
    <property type="match status" value="1"/>
</dbReference>
<evidence type="ECO:0008006" key="6">
    <source>
        <dbReference type="Google" id="ProtNLM"/>
    </source>
</evidence>
<dbReference type="InterPro" id="IPR043968">
    <property type="entry name" value="SGNH"/>
</dbReference>
<evidence type="ECO:0000313" key="5">
    <source>
        <dbReference type="Proteomes" id="UP000221168"/>
    </source>
</evidence>
<keyword evidence="1" id="KW-0812">Transmembrane</keyword>
<keyword evidence="1" id="KW-1133">Transmembrane helix</keyword>
<proteinExistence type="predicted"/>
<gene>
    <name evidence="4" type="ORF">CSC94_07760</name>
</gene>
<feature type="transmembrane region" description="Helical" evidence="1">
    <location>
        <begin position="183"/>
        <end position="200"/>
    </location>
</feature>
<dbReference type="InterPro" id="IPR002656">
    <property type="entry name" value="Acyl_transf_3_dom"/>
</dbReference>
<dbReference type="AlphaFoldDB" id="A0A2G1QQU0"/>
<sequence length="654" mass="70876">MARSEQTEHVAFTGYMPFVDGLRAIAVLAVVLNHSKLPGFSGGYAGVDMFFVISGFLIIGHIRSEVVRDEFSLVRFYARRTLRILPLFLLVLACTVLAAPLFLFVPDAYESFAKSAVAAPLMISNILFFLEQGYFDTAAQFKPLLHTWTLSVEEQFYLVVPVLILFLAWLGRRGVRHAGPGAALGIGVVSLVACILWTSTADRNAAFYLTPFRAWEFVAGGMIVPSAVAALSRFPRFALEVLGYAGAVLVALTVTLLSETSLWPGWLAILPVAGTVLMIAVSLADPTTGVARLLSLRPAVAIGLVSYGWYLWHWPLLAFGRMTRVAPDLFADLMLGGVLGLVLASATYILVERPVRRWRQTGVLSRKSGRIFAAGFASVFLMAGAGGGVTYLGLLANDHEIRQTYSVDGEGVLDTGCRIRTDASIPGHCLQEDYVLILGDSHADALYPAMAAIARRNGLNTVSLARGGCQLRWFAPENREAGLKNRCANLIGPLETIVSAEKKPVAVILTSLFAPGSVPDRSVLASLVRRFTGIGARVLLLGPVPRFERNALECVHTATLQGRGKDGCAISTPEMTALYGGVIDELAAVARDEADVKALDVLPAFCQADACRPDTEGVLFFRDRDHLFPSGVYHIVERYPSYFQWLFDRSASSG</sequence>
<dbReference type="GO" id="GO:0009103">
    <property type="term" value="P:lipopolysaccharide biosynthetic process"/>
    <property type="evidence" value="ECO:0007669"/>
    <property type="project" value="TreeGrafter"/>
</dbReference>
<feature type="domain" description="Acyltransferase 3" evidence="2">
    <location>
        <begin position="18"/>
        <end position="344"/>
    </location>
</feature>
<feature type="transmembrane region" description="Helical" evidence="1">
    <location>
        <begin position="44"/>
        <end position="64"/>
    </location>
</feature>
<dbReference type="Pfam" id="PF19040">
    <property type="entry name" value="SGNH"/>
    <property type="match status" value="1"/>
</dbReference>
<feature type="transmembrane region" description="Helical" evidence="1">
    <location>
        <begin position="84"/>
        <end position="105"/>
    </location>
</feature>
<dbReference type="RefSeq" id="WP_099305612.1">
    <property type="nucleotide sequence ID" value="NZ_PDVP01000003.1"/>
</dbReference>
<comment type="caution">
    <text evidence="4">The sequence shown here is derived from an EMBL/GenBank/DDBJ whole genome shotgun (WGS) entry which is preliminary data.</text>
</comment>
<feature type="transmembrane region" description="Helical" evidence="1">
    <location>
        <begin position="371"/>
        <end position="394"/>
    </location>
</feature>
<organism evidence="4 5">
    <name type="scientific">Zhengella mangrovi</name>
    <dbReference type="NCBI Taxonomy" id="1982044"/>
    <lineage>
        <taxon>Bacteria</taxon>
        <taxon>Pseudomonadati</taxon>
        <taxon>Pseudomonadota</taxon>
        <taxon>Alphaproteobacteria</taxon>
        <taxon>Hyphomicrobiales</taxon>
        <taxon>Notoacmeibacteraceae</taxon>
        <taxon>Zhengella</taxon>
    </lineage>
</organism>
<reference evidence="4 5" key="1">
    <citation type="submission" date="2017-10" db="EMBL/GenBank/DDBJ databases">
        <title>Sedimentibacterium mangrovi gen. nov., sp. nov., a novel member of family Phyllobacteriacea isolated from mangrove sediment.</title>
        <authorList>
            <person name="Liao H."/>
            <person name="Tian Y."/>
        </authorList>
    </citation>
    <scope>NUCLEOTIDE SEQUENCE [LARGE SCALE GENOMIC DNA]</scope>
    <source>
        <strain evidence="4 5">X9-2-2</strain>
    </source>
</reference>